<dbReference type="RefSeq" id="WP_004520005.1">
    <property type="nucleotide sequence ID" value="NZ_ACEO02000005.1"/>
</dbReference>
<evidence type="ECO:0000256" key="1">
    <source>
        <dbReference type="ARBA" id="ARBA00004651"/>
    </source>
</evidence>
<dbReference type="GO" id="GO:0140359">
    <property type="term" value="F:ABC-type transporter activity"/>
    <property type="evidence" value="ECO:0007669"/>
    <property type="project" value="InterPro"/>
</dbReference>
<dbReference type="GO" id="GO:0005524">
    <property type="term" value="F:ATP binding"/>
    <property type="evidence" value="ECO:0007669"/>
    <property type="project" value="InterPro"/>
</dbReference>
<proteinExistence type="predicted"/>
<comment type="subcellular location">
    <subcellularLocation>
        <location evidence="1">Cell membrane</location>
        <topology evidence="1">Multi-pass membrane protein</topology>
    </subcellularLocation>
</comment>
<keyword evidence="4 5" id="KW-0472">Membrane</keyword>
<dbReference type="InterPro" id="IPR011527">
    <property type="entry name" value="ABC1_TM_dom"/>
</dbReference>
<protein>
    <recommendedName>
        <fullName evidence="6">ABC transmembrane type-1 domain-containing protein</fullName>
    </recommendedName>
</protein>
<feature type="transmembrane region" description="Helical" evidence="5">
    <location>
        <begin position="53"/>
        <end position="72"/>
    </location>
</feature>
<dbReference type="SUPFAM" id="SSF90123">
    <property type="entry name" value="ABC transporter transmembrane region"/>
    <property type="match status" value="1"/>
</dbReference>
<evidence type="ECO:0000313" key="7">
    <source>
        <dbReference type="EMBL" id="EFC52274.1"/>
    </source>
</evidence>
<keyword evidence="3 5" id="KW-1133">Transmembrane helix</keyword>
<dbReference type="Pfam" id="PF13748">
    <property type="entry name" value="ABC_membrane_3"/>
    <property type="match status" value="1"/>
</dbReference>
<dbReference type="GO" id="GO:0005886">
    <property type="term" value="C:plasma membrane"/>
    <property type="evidence" value="ECO:0007669"/>
    <property type="project" value="UniProtKB-SubCell"/>
</dbReference>
<accession>A0A9W5IRA2</accession>
<dbReference type="EMBL" id="ACEO02000005">
    <property type="protein sequence ID" value="EFC52274.1"/>
    <property type="molecule type" value="Genomic_DNA"/>
</dbReference>
<name>A0A9W5IRA2_NEISU</name>
<evidence type="ECO:0000313" key="8">
    <source>
        <dbReference type="Proteomes" id="UP000004621"/>
    </source>
</evidence>
<feature type="transmembrane region" description="Helical" evidence="5">
    <location>
        <begin position="146"/>
        <end position="171"/>
    </location>
</feature>
<comment type="caution">
    <text evidence="7">The sequence shown here is derived from an EMBL/GenBank/DDBJ whole genome shotgun (WGS) entry which is preliminary data.</text>
</comment>
<sequence length="289" mass="33053">MWKMLKHIGQTHRRKLITTFSLVGLDNLLLLIYPVFGGWAINAVMEGKVWQAMLYGVVVLLMWLVGAARRVADTRTFTQIYTEIAVPVVLEQRKREVPHSAITARVALSREFVSFFEEHLPIATTSLVSIFGACMMLLILEFWVGVLAVAILALFLWLLPHFTAISENLYFRLNNRLERDNHLIRDGNEHQLYRHYGWVAKLRVLISNREALGYLSIGMAMSVLFGFAFIHMTLKGYGSAGHIYSVSTYLWMFAMSLDDVPRLVEQYSNLKDIGQRVELSEENNLSKAV</sequence>
<dbReference type="AlphaFoldDB" id="A0A9W5IRA2"/>
<dbReference type="Gene3D" id="1.20.1560.10">
    <property type="entry name" value="ABC transporter type 1, transmembrane domain"/>
    <property type="match status" value="1"/>
</dbReference>
<evidence type="ECO:0000256" key="5">
    <source>
        <dbReference type="SAM" id="Phobius"/>
    </source>
</evidence>
<evidence type="ECO:0000256" key="4">
    <source>
        <dbReference type="ARBA" id="ARBA00023136"/>
    </source>
</evidence>
<feature type="domain" description="ABC transmembrane type-1" evidence="6">
    <location>
        <begin position="5"/>
        <end position="241"/>
    </location>
</feature>
<evidence type="ECO:0000256" key="3">
    <source>
        <dbReference type="ARBA" id="ARBA00022989"/>
    </source>
</evidence>
<keyword evidence="2 5" id="KW-0812">Transmembrane</keyword>
<feature type="transmembrane region" description="Helical" evidence="5">
    <location>
        <begin position="120"/>
        <end position="140"/>
    </location>
</feature>
<gene>
    <name evidence="7" type="ORF">NEISUBOT_04376</name>
</gene>
<evidence type="ECO:0000259" key="6">
    <source>
        <dbReference type="Pfam" id="PF13748"/>
    </source>
</evidence>
<feature type="transmembrane region" description="Helical" evidence="5">
    <location>
        <begin position="20"/>
        <end position="41"/>
    </location>
</feature>
<evidence type="ECO:0000256" key="2">
    <source>
        <dbReference type="ARBA" id="ARBA00022692"/>
    </source>
</evidence>
<dbReference type="InterPro" id="IPR036640">
    <property type="entry name" value="ABC1_TM_sf"/>
</dbReference>
<organism evidence="7 8">
    <name type="scientific">Neisseria subflava NJ9703</name>
    <dbReference type="NCBI Taxonomy" id="546268"/>
    <lineage>
        <taxon>Bacteria</taxon>
        <taxon>Pseudomonadati</taxon>
        <taxon>Pseudomonadota</taxon>
        <taxon>Betaproteobacteria</taxon>
        <taxon>Neisseriales</taxon>
        <taxon>Neisseriaceae</taxon>
        <taxon>Neisseria</taxon>
    </lineage>
</organism>
<dbReference type="Proteomes" id="UP000004621">
    <property type="component" value="Unassembled WGS sequence"/>
</dbReference>
<reference evidence="7 8" key="1">
    <citation type="submission" date="2010-01" db="EMBL/GenBank/DDBJ databases">
        <authorList>
            <person name="Weinstock G."/>
            <person name="Sodergren E."/>
            <person name="Clifton S."/>
            <person name="Fulton L."/>
            <person name="Fulton B."/>
            <person name="Courtney L."/>
            <person name="Fronick C."/>
            <person name="Harrison M."/>
            <person name="Strong C."/>
            <person name="Farmer C."/>
            <person name="Delahaunty K."/>
            <person name="Markovic C."/>
            <person name="Hall O."/>
            <person name="Minx P."/>
            <person name="Tomlinson C."/>
            <person name="Mitreva M."/>
            <person name="Nelson J."/>
            <person name="Hou S."/>
            <person name="Wollam A."/>
            <person name="Pepin K.H."/>
            <person name="Johnson M."/>
            <person name="Bhonagiri V."/>
            <person name="Nash W.E."/>
            <person name="Warren W."/>
            <person name="Chinwalla A."/>
            <person name="Mardis E.R."/>
            <person name="Wilson R.K."/>
        </authorList>
    </citation>
    <scope>NUCLEOTIDE SEQUENCE [LARGE SCALE GENOMIC DNA]</scope>
    <source>
        <strain evidence="7 8">NJ9703</strain>
    </source>
</reference>
<feature type="transmembrane region" description="Helical" evidence="5">
    <location>
        <begin position="211"/>
        <end position="230"/>
    </location>
</feature>